<feature type="region of interest" description="Disordered" evidence="1">
    <location>
        <begin position="1"/>
        <end position="47"/>
    </location>
</feature>
<evidence type="ECO:0008006" key="4">
    <source>
        <dbReference type="Google" id="ProtNLM"/>
    </source>
</evidence>
<feature type="compositionally biased region" description="Basic and acidic residues" evidence="1">
    <location>
        <begin position="27"/>
        <end position="43"/>
    </location>
</feature>
<keyword evidence="3" id="KW-1185">Reference proteome</keyword>
<protein>
    <recommendedName>
        <fullName evidence="4">MULE transposase domain-containing protein</fullName>
    </recommendedName>
</protein>
<comment type="caution">
    <text evidence="2">The sequence shown here is derived from an EMBL/GenBank/DDBJ whole genome shotgun (WGS) entry which is preliminary data.</text>
</comment>
<evidence type="ECO:0000313" key="2">
    <source>
        <dbReference type="EMBL" id="DBA02745.1"/>
    </source>
</evidence>
<name>A0AAV2Z9Z2_9STRA</name>
<reference evidence="2" key="2">
    <citation type="journal article" date="2023" name="Microbiol Resour">
        <title>Decontamination and Annotation of the Draft Genome Sequence of the Oomycete Lagenidium giganteum ARSEF 373.</title>
        <authorList>
            <person name="Morgan W.R."/>
            <person name="Tartar A."/>
        </authorList>
    </citation>
    <scope>NUCLEOTIDE SEQUENCE</scope>
    <source>
        <strain evidence="2">ARSEF 373</strain>
    </source>
</reference>
<dbReference type="InterPro" id="IPR052579">
    <property type="entry name" value="Zinc_finger_SWIM"/>
</dbReference>
<evidence type="ECO:0000313" key="3">
    <source>
        <dbReference type="Proteomes" id="UP001146120"/>
    </source>
</evidence>
<accession>A0AAV2Z9Z2</accession>
<dbReference type="Proteomes" id="UP001146120">
    <property type="component" value="Unassembled WGS sequence"/>
</dbReference>
<dbReference type="EMBL" id="DAKRPA010000027">
    <property type="protein sequence ID" value="DBA02745.1"/>
    <property type="molecule type" value="Genomic_DNA"/>
</dbReference>
<dbReference type="AlphaFoldDB" id="A0AAV2Z9Z2"/>
<dbReference type="PANTHER" id="PTHR31569">
    <property type="entry name" value="SWIM-TYPE DOMAIN-CONTAINING PROTEIN"/>
    <property type="match status" value="1"/>
</dbReference>
<dbReference type="PANTHER" id="PTHR31569:SF4">
    <property type="entry name" value="SWIM-TYPE DOMAIN-CONTAINING PROTEIN"/>
    <property type="match status" value="1"/>
</dbReference>
<sequence>MAKAVEEEEQKLVSESGPGEVDSDYDDGTKAKSDDFDDTEKPSITKSPVSVPAMMKLHASWPAFQEYLEDYQRATFQALTVKDTLNCEIQNKCIAAQKYVLSGATPQYIADVGGNGITDDQAVEILITHFLAADQNNVAAVDETPDGLTGVILITSRLMREMFARFLEVRVRICIFHVLQYLKTEVREPKYGKLSKDDYESFDNIIHNMVYAATEEEYEGHREDFNFSGKLKELTSCNGDMRTLLDTLIRFAAREENAYVHSRCTIGMRRNTNFDQEMNYVLRWTTHFVADKIAAEYLTARNKGRSYAFEETQQAGLVAVVTVHHPVEYIVVHMCFHVYNMKLPYRHVIAYRIQAGRFDHVVPIDMFDESYTFCVQLTTYRQCIAHVLIWNTCSDL</sequence>
<gene>
    <name evidence="2" type="ORF">N0F65_010673</name>
</gene>
<organism evidence="2 3">
    <name type="scientific">Lagenidium giganteum</name>
    <dbReference type="NCBI Taxonomy" id="4803"/>
    <lineage>
        <taxon>Eukaryota</taxon>
        <taxon>Sar</taxon>
        <taxon>Stramenopiles</taxon>
        <taxon>Oomycota</taxon>
        <taxon>Peronosporomycetes</taxon>
        <taxon>Pythiales</taxon>
        <taxon>Pythiaceae</taxon>
    </lineage>
</organism>
<evidence type="ECO:0000256" key="1">
    <source>
        <dbReference type="SAM" id="MobiDB-lite"/>
    </source>
</evidence>
<reference evidence="2" key="1">
    <citation type="submission" date="2022-11" db="EMBL/GenBank/DDBJ databases">
        <authorList>
            <person name="Morgan W.R."/>
            <person name="Tartar A."/>
        </authorList>
    </citation>
    <scope>NUCLEOTIDE SEQUENCE</scope>
    <source>
        <strain evidence="2">ARSEF 373</strain>
    </source>
</reference>
<proteinExistence type="predicted"/>